<sequence length="183" mass="20536">MTFFGVFWNSLLRPLMQLCLTSQKESRAMELVRCGAKTHCKHRARIWGIHPEFRNPVWRASDGEGVLSEAELPTMSNYQKDACAAKQAKFDPKVIPRLSWAGALGRCHAGNNISFRCVSEVVNMANQFSRAFYILHPFGPFGDISRIRIPGAASLGHGTMLTDGFSSHKRHRGTVQELAWSFL</sequence>
<dbReference type="HOGENOM" id="CLU_1474995_0_0_1"/>
<name>A0A0D2FR67_9EURO</name>
<gene>
    <name evidence="2" type="ORF">PV04_03085</name>
</gene>
<protein>
    <submittedName>
        <fullName evidence="2">Uncharacterized protein</fullName>
    </submittedName>
</protein>
<evidence type="ECO:0000313" key="3">
    <source>
        <dbReference type="Proteomes" id="UP000054266"/>
    </source>
</evidence>
<reference evidence="2 3" key="1">
    <citation type="submission" date="2015-01" db="EMBL/GenBank/DDBJ databases">
        <title>The Genome Sequence of Capronia semiimmersa CBS27337.</title>
        <authorList>
            <consortium name="The Broad Institute Genomics Platform"/>
            <person name="Cuomo C."/>
            <person name="de Hoog S."/>
            <person name="Gorbushina A."/>
            <person name="Stielow B."/>
            <person name="Teixiera M."/>
            <person name="Abouelleil A."/>
            <person name="Chapman S.B."/>
            <person name="Priest M."/>
            <person name="Young S.K."/>
            <person name="Wortman J."/>
            <person name="Nusbaum C."/>
            <person name="Birren B."/>
        </authorList>
    </citation>
    <scope>NUCLEOTIDE SEQUENCE [LARGE SCALE GENOMIC DNA]</scope>
    <source>
        <strain evidence="2 3">CBS 27337</strain>
    </source>
</reference>
<proteinExistence type="predicted"/>
<evidence type="ECO:0000313" key="2">
    <source>
        <dbReference type="EMBL" id="KIW70848.1"/>
    </source>
</evidence>
<dbReference type="Proteomes" id="UP000054266">
    <property type="component" value="Unassembled WGS sequence"/>
</dbReference>
<feature type="chain" id="PRO_5002253299" evidence="1">
    <location>
        <begin position="18"/>
        <end position="183"/>
    </location>
</feature>
<feature type="signal peptide" evidence="1">
    <location>
        <begin position="1"/>
        <end position="17"/>
    </location>
</feature>
<organism evidence="2 3">
    <name type="scientific">Phialophora macrospora</name>
    <dbReference type="NCBI Taxonomy" id="1851006"/>
    <lineage>
        <taxon>Eukaryota</taxon>
        <taxon>Fungi</taxon>
        <taxon>Dikarya</taxon>
        <taxon>Ascomycota</taxon>
        <taxon>Pezizomycotina</taxon>
        <taxon>Eurotiomycetes</taxon>
        <taxon>Chaetothyriomycetidae</taxon>
        <taxon>Chaetothyriales</taxon>
        <taxon>Herpotrichiellaceae</taxon>
        <taxon>Phialophora</taxon>
    </lineage>
</organism>
<evidence type="ECO:0000256" key="1">
    <source>
        <dbReference type="SAM" id="SignalP"/>
    </source>
</evidence>
<accession>A0A0D2FR67</accession>
<dbReference type="AlphaFoldDB" id="A0A0D2FR67"/>
<keyword evidence="1" id="KW-0732">Signal</keyword>
<keyword evidence="3" id="KW-1185">Reference proteome</keyword>
<dbReference type="EMBL" id="KN846957">
    <property type="protein sequence ID" value="KIW70848.1"/>
    <property type="molecule type" value="Genomic_DNA"/>
</dbReference>